<dbReference type="InterPro" id="IPR011949">
    <property type="entry name" value="HAD-SF_hydro_IA_REG-2-like"/>
</dbReference>
<sequence>MDYIYPDKPFQNRINVLRNNCAVVIGERLHLFQDTVTHEEMSIINPRFKLCTFDVTNTLLKFQASVGEQYAKIGRMYGVDRDPDQISKSFCHMWKVMNLNHPNYGKNTGLSSKEWWREIVQRTFCNGSTEISTHKLDSISSHLYDMYKSDVCWKVEPGSETLLKHLKEKQIILGVISNFDERLDCVLKSNGLKPYFDFILASYVVQAAKPSKEIFDHALFQSNCTAAQALHIGDNVRLDYLAAKKAGWSSLLFTKTNINDEDLKLVASNEIVHDMEQIEKFILCS</sequence>
<dbReference type="Pfam" id="PF00702">
    <property type="entry name" value="Hydrolase"/>
    <property type="match status" value="1"/>
</dbReference>
<protein>
    <submittedName>
        <fullName evidence="1">Rhythmically expressed gene 2 protein</fullName>
    </submittedName>
</protein>
<dbReference type="Gene3D" id="3.40.50.1000">
    <property type="entry name" value="HAD superfamily/HAD-like"/>
    <property type="match status" value="1"/>
</dbReference>
<dbReference type="PANTHER" id="PTHR46191:SF2">
    <property type="entry name" value="HALOACID DEHALOGENASE-LIKE HYDROLASE DOMAIN-CONTAINING PROTEIN 3"/>
    <property type="match status" value="1"/>
</dbReference>
<gene>
    <name evidence="1" type="primary">Reg-2</name>
    <name evidence="1" type="ORF">AVEN_41887_1</name>
</gene>
<dbReference type="Proteomes" id="UP000499080">
    <property type="component" value="Unassembled WGS sequence"/>
</dbReference>
<comment type="caution">
    <text evidence="1">The sequence shown here is derived from an EMBL/GenBank/DDBJ whole genome shotgun (WGS) entry which is preliminary data.</text>
</comment>
<dbReference type="InterPro" id="IPR006439">
    <property type="entry name" value="HAD-SF_hydro_IA"/>
</dbReference>
<dbReference type="OrthoDB" id="444127at2759"/>
<dbReference type="CDD" id="cd16415">
    <property type="entry name" value="HAD_dREG-2_like"/>
    <property type="match status" value="1"/>
</dbReference>
<evidence type="ECO:0000313" key="2">
    <source>
        <dbReference type="Proteomes" id="UP000499080"/>
    </source>
</evidence>
<dbReference type="Gene3D" id="1.10.150.720">
    <property type="entry name" value="Haloacid dehalogenase-like hydrolase"/>
    <property type="match status" value="1"/>
</dbReference>
<keyword evidence="2" id="KW-1185">Reference proteome</keyword>
<organism evidence="1 2">
    <name type="scientific">Araneus ventricosus</name>
    <name type="common">Orbweaver spider</name>
    <name type="synonym">Epeira ventricosa</name>
    <dbReference type="NCBI Taxonomy" id="182803"/>
    <lineage>
        <taxon>Eukaryota</taxon>
        <taxon>Metazoa</taxon>
        <taxon>Ecdysozoa</taxon>
        <taxon>Arthropoda</taxon>
        <taxon>Chelicerata</taxon>
        <taxon>Arachnida</taxon>
        <taxon>Araneae</taxon>
        <taxon>Araneomorphae</taxon>
        <taxon>Entelegynae</taxon>
        <taxon>Araneoidea</taxon>
        <taxon>Araneidae</taxon>
        <taxon>Araneus</taxon>
    </lineage>
</organism>
<dbReference type="InterPro" id="IPR036412">
    <property type="entry name" value="HAD-like_sf"/>
</dbReference>
<reference evidence="1 2" key="1">
    <citation type="journal article" date="2019" name="Sci. Rep.">
        <title>Orb-weaving spider Araneus ventricosus genome elucidates the spidroin gene catalogue.</title>
        <authorList>
            <person name="Kono N."/>
            <person name="Nakamura H."/>
            <person name="Ohtoshi R."/>
            <person name="Moran D.A.P."/>
            <person name="Shinohara A."/>
            <person name="Yoshida Y."/>
            <person name="Fujiwara M."/>
            <person name="Mori M."/>
            <person name="Tomita M."/>
            <person name="Arakawa K."/>
        </authorList>
    </citation>
    <scope>NUCLEOTIDE SEQUENCE [LARGE SCALE GENOMIC DNA]</scope>
</reference>
<evidence type="ECO:0000313" key="1">
    <source>
        <dbReference type="EMBL" id="GBL77507.1"/>
    </source>
</evidence>
<dbReference type="SFLD" id="SFLDG01129">
    <property type="entry name" value="C1.5:_HAD__Beta-PGM__Phosphata"/>
    <property type="match status" value="1"/>
</dbReference>
<dbReference type="InterPro" id="IPR023214">
    <property type="entry name" value="HAD_sf"/>
</dbReference>
<dbReference type="EMBL" id="BGPR01000012">
    <property type="protein sequence ID" value="GBL77507.1"/>
    <property type="molecule type" value="Genomic_DNA"/>
</dbReference>
<dbReference type="NCBIfam" id="TIGR02252">
    <property type="entry name" value="DREG-2"/>
    <property type="match status" value="1"/>
</dbReference>
<dbReference type="AlphaFoldDB" id="A0A4Y2AD41"/>
<dbReference type="SUPFAM" id="SSF56784">
    <property type="entry name" value="HAD-like"/>
    <property type="match status" value="1"/>
</dbReference>
<proteinExistence type="predicted"/>
<accession>A0A4Y2AD41</accession>
<dbReference type="NCBIfam" id="TIGR01549">
    <property type="entry name" value="HAD-SF-IA-v1"/>
    <property type="match status" value="1"/>
</dbReference>
<dbReference type="SFLD" id="SFLDS00003">
    <property type="entry name" value="Haloacid_Dehalogenase"/>
    <property type="match status" value="1"/>
</dbReference>
<dbReference type="InterPro" id="IPR051828">
    <property type="entry name" value="HAD-like_hydrolase_domain"/>
</dbReference>
<name>A0A4Y2AD41_ARAVE</name>
<dbReference type="PANTHER" id="PTHR46191">
    <property type="match status" value="1"/>
</dbReference>
<dbReference type="InterPro" id="IPR044924">
    <property type="entry name" value="HAD-SF_hydro_IA_REG-2-like_cap"/>
</dbReference>
<dbReference type="GO" id="GO:0005634">
    <property type="term" value="C:nucleus"/>
    <property type="evidence" value="ECO:0007669"/>
    <property type="project" value="TreeGrafter"/>
</dbReference>